<dbReference type="PANTHER" id="PTHR48108">
    <property type="entry name" value="CBS DOMAIN-CONTAINING PROTEIN CBSX2, CHLOROPLASTIC"/>
    <property type="match status" value="1"/>
</dbReference>
<dbReference type="SUPFAM" id="SSF51206">
    <property type="entry name" value="cAMP-binding domain-like"/>
    <property type="match status" value="1"/>
</dbReference>
<proteinExistence type="predicted"/>
<name>A0ABW4RRC7_9ACTN</name>
<evidence type="ECO:0000313" key="6">
    <source>
        <dbReference type="Proteomes" id="UP001597326"/>
    </source>
</evidence>
<dbReference type="EMBL" id="JBHUFZ010000003">
    <property type="protein sequence ID" value="MFD1888786.1"/>
    <property type="molecule type" value="Genomic_DNA"/>
</dbReference>
<dbReference type="PANTHER" id="PTHR48108:SF31">
    <property type="entry name" value="CBS DOMAIN AND CYCLIC NUCLEOTIDE-REGULATED NUCLEOTIDYLTRANSFERASE"/>
    <property type="match status" value="1"/>
</dbReference>
<dbReference type="CDD" id="cd00038">
    <property type="entry name" value="CAP_ED"/>
    <property type="match status" value="1"/>
</dbReference>
<dbReference type="InterPro" id="IPR046342">
    <property type="entry name" value="CBS_dom_sf"/>
</dbReference>
<dbReference type="SMART" id="SM00116">
    <property type="entry name" value="CBS"/>
    <property type="match status" value="2"/>
</dbReference>
<dbReference type="InterPro" id="IPR051462">
    <property type="entry name" value="CBS_domain-containing"/>
</dbReference>
<dbReference type="Proteomes" id="UP001597326">
    <property type="component" value="Unassembled WGS sequence"/>
</dbReference>
<dbReference type="Pfam" id="PF00571">
    <property type="entry name" value="CBS"/>
    <property type="match status" value="2"/>
</dbReference>
<keyword evidence="1" id="KW-0677">Repeat</keyword>
<dbReference type="Pfam" id="PF10335">
    <property type="entry name" value="DUF294_C"/>
    <property type="match status" value="1"/>
</dbReference>
<dbReference type="InterPro" id="IPR005105">
    <property type="entry name" value="GlnD_Uridyltrans_N"/>
</dbReference>
<evidence type="ECO:0000256" key="2">
    <source>
        <dbReference type="PROSITE-ProRule" id="PRU00703"/>
    </source>
</evidence>
<dbReference type="CDD" id="cd04587">
    <property type="entry name" value="CBS_pair_CAP-ED_NT_Pol-beta-like_DUF294_assoc"/>
    <property type="match status" value="1"/>
</dbReference>
<dbReference type="Pfam" id="PF03445">
    <property type="entry name" value="DUF294"/>
    <property type="match status" value="1"/>
</dbReference>
<dbReference type="PROSITE" id="PS50042">
    <property type="entry name" value="CNMP_BINDING_3"/>
    <property type="match status" value="1"/>
</dbReference>
<dbReference type="InterPro" id="IPR018490">
    <property type="entry name" value="cNMP-bd_dom_sf"/>
</dbReference>
<feature type="domain" description="CBS" evidence="4">
    <location>
        <begin position="172"/>
        <end position="229"/>
    </location>
</feature>
<dbReference type="PROSITE" id="PS51371">
    <property type="entry name" value="CBS"/>
    <property type="match status" value="2"/>
</dbReference>
<dbReference type="InterPro" id="IPR018821">
    <property type="entry name" value="DUF294_put_nucleoTrafse_sb-bd"/>
</dbReference>
<organism evidence="5 6">
    <name type="scientific">Luteococcus peritonei</name>
    <dbReference type="NCBI Taxonomy" id="88874"/>
    <lineage>
        <taxon>Bacteria</taxon>
        <taxon>Bacillati</taxon>
        <taxon>Actinomycetota</taxon>
        <taxon>Actinomycetes</taxon>
        <taxon>Propionibacteriales</taxon>
        <taxon>Propionibacteriaceae</taxon>
        <taxon>Luteococcus</taxon>
    </lineage>
</organism>
<evidence type="ECO:0000313" key="5">
    <source>
        <dbReference type="EMBL" id="MFD1888786.1"/>
    </source>
</evidence>
<protein>
    <submittedName>
        <fullName evidence="5">DUF294 nucleotidyltransferase-like domain-containing protein</fullName>
    </submittedName>
</protein>
<dbReference type="Gene3D" id="3.10.580.10">
    <property type="entry name" value="CBS-domain"/>
    <property type="match status" value="1"/>
</dbReference>
<feature type="domain" description="CBS" evidence="4">
    <location>
        <begin position="236"/>
        <end position="296"/>
    </location>
</feature>
<dbReference type="InterPro" id="IPR014710">
    <property type="entry name" value="RmlC-like_jellyroll"/>
</dbReference>
<reference evidence="6" key="1">
    <citation type="journal article" date="2019" name="Int. J. Syst. Evol. Microbiol.">
        <title>The Global Catalogue of Microorganisms (GCM) 10K type strain sequencing project: providing services to taxonomists for standard genome sequencing and annotation.</title>
        <authorList>
            <consortium name="The Broad Institute Genomics Platform"/>
            <consortium name="The Broad Institute Genome Sequencing Center for Infectious Disease"/>
            <person name="Wu L."/>
            <person name="Ma J."/>
        </authorList>
    </citation>
    <scope>NUCLEOTIDE SEQUENCE [LARGE SCALE GENOMIC DNA]</scope>
    <source>
        <strain evidence="6">CAIM 431</strain>
    </source>
</reference>
<dbReference type="InterPro" id="IPR000595">
    <property type="entry name" value="cNMP-bd_dom"/>
</dbReference>
<keyword evidence="6" id="KW-1185">Reference proteome</keyword>
<accession>A0ABW4RRC7</accession>
<evidence type="ECO:0000259" key="3">
    <source>
        <dbReference type="PROSITE" id="PS50042"/>
    </source>
</evidence>
<evidence type="ECO:0000256" key="1">
    <source>
        <dbReference type="ARBA" id="ARBA00022737"/>
    </source>
</evidence>
<dbReference type="Pfam" id="PF00027">
    <property type="entry name" value="cNMP_binding"/>
    <property type="match status" value="1"/>
</dbReference>
<dbReference type="RefSeq" id="WP_343871869.1">
    <property type="nucleotide sequence ID" value="NZ_BAAAIX010000003.1"/>
</dbReference>
<dbReference type="Gene3D" id="2.60.120.10">
    <property type="entry name" value="Jelly Rolls"/>
    <property type="match status" value="1"/>
</dbReference>
<gene>
    <name evidence="5" type="ORF">ACFSCS_01125</name>
</gene>
<comment type="caution">
    <text evidence="5">The sequence shown here is derived from an EMBL/GenBank/DDBJ whole genome shotgun (WGS) entry which is preliminary data.</text>
</comment>
<sequence length="633" mass="69826">MATDNDAGDEDRMDVELREVRDFLAAHEPFATLPDRLLDELPTRLQMRYHRRGTRLMEVGKPNNVLHILRSGACDIVDSSGALVERTEPGGSFGASSLLSRAPSRYDITTIEDSLVLVMGSEVFHHLVEHHEQVRTFYDAQARGRLRQAVAVQSSAQDRSAAWLRTSVDELATREPVTTTSEVSIREAAQLMTRHRISALLVVDDGRLVGIVTDRDLRSKVVAAGVDPERPLSEVMTAEPVQVEPGTQAFEALLEMTTRGVHHLPVVRDGRALGVVTAGDIVRLQQADPVFMVGDIARQQEVSELARIAHRSHGLVGQLLRQDASADDITRLLTTVADALTRRLIGFAEAELGPAPGPWAWITLGSQARRESSVNSDQDHALVMADGLVDDGAAQAWFAALAERVTDGLEQCGYPRCRGEVMAANPAWRKDVRGWRRQFAHWINEPDPDAVMHCQIFFDARTVHGDPGLLAEVRQDVLAATPASKRFLGQLAAQAVERQPPVGFFRGLVLARRGEEHETFDLKANGVHAVIEIARVHALAHGLDQVGTLDRLHTVARLTESQSLEELADAFEFISHVRLAHQAKQLDAGQVPDNLVRADELSSFDKRHLKDAFSLIRTAQEGLAYTYQTHLMS</sequence>
<feature type="domain" description="Cyclic nucleotide-binding" evidence="3">
    <location>
        <begin position="29"/>
        <end position="128"/>
    </location>
</feature>
<dbReference type="InterPro" id="IPR000644">
    <property type="entry name" value="CBS_dom"/>
</dbReference>
<dbReference type="SUPFAM" id="SSF54631">
    <property type="entry name" value="CBS-domain pair"/>
    <property type="match status" value="1"/>
</dbReference>
<evidence type="ECO:0000259" key="4">
    <source>
        <dbReference type="PROSITE" id="PS51371"/>
    </source>
</evidence>
<keyword evidence="2" id="KW-0129">CBS domain</keyword>
<dbReference type="CDD" id="cd05401">
    <property type="entry name" value="NT_GlnE_GlnD_like"/>
    <property type="match status" value="1"/>
</dbReference>